<reference evidence="5 6" key="1">
    <citation type="journal article" date="2015" name="Genome Announc.">
        <title>Draft Genome Sequences of Marine Isolates of Thalassomonas viridans and Thalassomonas actiniarum.</title>
        <authorList>
            <person name="Olonade I."/>
            <person name="van Zyl L.J."/>
            <person name="Trindade M."/>
        </authorList>
    </citation>
    <scope>NUCLEOTIDE SEQUENCE [LARGE SCALE GENOMIC DNA]</scope>
    <source>
        <strain evidence="5 6">A5K-106</strain>
    </source>
</reference>
<dbReference type="SUPFAM" id="SSF56300">
    <property type="entry name" value="Metallo-dependent phosphatases"/>
    <property type="match status" value="1"/>
</dbReference>
<dbReference type="PANTHER" id="PTHR10161:SF62">
    <property type="entry name" value="CALCINEURIN-LIKE PHOSPHOESTERASE DOMAIN-CONTAINING PROTEIN"/>
    <property type="match status" value="1"/>
</dbReference>
<dbReference type="Proteomes" id="UP000032568">
    <property type="component" value="Chromosome"/>
</dbReference>
<evidence type="ECO:0000313" key="5">
    <source>
        <dbReference type="EMBL" id="WDD97849.1"/>
    </source>
</evidence>
<name>A0AAE9YM37_9GAMM</name>
<evidence type="ECO:0000313" key="6">
    <source>
        <dbReference type="Proteomes" id="UP000032568"/>
    </source>
</evidence>
<organism evidence="5 6">
    <name type="scientific">Thalassomonas actiniarum</name>
    <dbReference type="NCBI Taxonomy" id="485447"/>
    <lineage>
        <taxon>Bacteria</taxon>
        <taxon>Pseudomonadati</taxon>
        <taxon>Pseudomonadota</taxon>
        <taxon>Gammaproteobacteria</taxon>
        <taxon>Alteromonadales</taxon>
        <taxon>Colwelliaceae</taxon>
        <taxon>Thalassomonas</taxon>
    </lineage>
</organism>
<dbReference type="AlphaFoldDB" id="A0AAE9YM37"/>
<keyword evidence="6" id="KW-1185">Reference proteome</keyword>
<dbReference type="InterPro" id="IPR051558">
    <property type="entry name" value="Metallophosphoesterase_PAP"/>
</dbReference>
<dbReference type="Pfam" id="PF00149">
    <property type="entry name" value="Metallophos"/>
    <property type="match status" value="1"/>
</dbReference>
<feature type="chain" id="PRO_5041991990" evidence="3">
    <location>
        <begin position="20"/>
        <end position="318"/>
    </location>
</feature>
<feature type="domain" description="Calcineurin-like phosphoesterase" evidence="4">
    <location>
        <begin position="53"/>
        <end position="245"/>
    </location>
</feature>
<sequence>MLKQLLFILILCPALYLYGCNDDGKESTANETLCLQDQLAFDPAIFQQNGFHLFVIGDTGTGDANQQSAAALLEGYHLNYPLDGIIHTGDIFYPNGLDSADDDNAYSKFTSVYQGLSPLPWYFVAGNHDHDGSIQALISFAAGFESLHYPEPYYLKSLSKPDLNWQVNLLATDTTPFTFGLVQTGQLAWLQNQLSARENQLNLVIGHHPIFSRGKYDGTEELQGSFYQLLKQYRVPLYLSGHDHNLQLLPRREGTAFLISGGGGAPVHGISCGENLYGDKSHGGFGLFISQESMYVIPVTPDGPRHMFSLPLEQVADN</sequence>
<evidence type="ECO:0000259" key="4">
    <source>
        <dbReference type="Pfam" id="PF00149"/>
    </source>
</evidence>
<reference evidence="5 6" key="2">
    <citation type="journal article" date="2022" name="Mar. Drugs">
        <title>Bioassay-Guided Fractionation Leads to the Detection of Cholic Acid Generated by the Rare Thalassomonas sp.</title>
        <authorList>
            <person name="Pheiffer F."/>
            <person name="Schneider Y.K."/>
            <person name="Hansen E.H."/>
            <person name="Andersen J.H."/>
            <person name="Isaksson J."/>
            <person name="Busche T."/>
            <person name="R C."/>
            <person name="Kalinowski J."/>
            <person name="Zyl L.V."/>
            <person name="Trindade M."/>
        </authorList>
    </citation>
    <scope>NUCLEOTIDE SEQUENCE [LARGE SCALE GENOMIC DNA]</scope>
    <source>
        <strain evidence="5 6">A5K-106</strain>
    </source>
</reference>
<gene>
    <name evidence="5" type="ORF">SG35_021515</name>
</gene>
<dbReference type="Gene3D" id="3.60.21.10">
    <property type="match status" value="1"/>
</dbReference>
<dbReference type="GO" id="GO:0016787">
    <property type="term" value="F:hydrolase activity"/>
    <property type="evidence" value="ECO:0007669"/>
    <property type="project" value="UniProtKB-KW"/>
</dbReference>
<dbReference type="KEGG" id="tact:SG35_021515"/>
<evidence type="ECO:0000256" key="1">
    <source>
        <dbReference type="ARBA" id="ARBA00022729"/>
    </source>
</evidence>
<keyword evidence="2" id="KW-0378">Hydrolase</keyword>
<evidence type="ECO:0000256" key="3">
    <source>
        <dbReference type="SAM" id="SignalP"/>
    </source>
</evidence>
<evidence type="ECO:0000256" key="2">
    <source>
        <dbReference type="ARBA" id="ARBA00022801"/>
    </source>
</evidence>
<dbReference type="InterPro" id="IPR004843">
    <property type="entry name" value="Calcineurin-like_PHP"/>
</dbReference>
<dbReference type="InterPro" id="IPR029052">
    <property type="entry name" value="Metallo-depent_PP-like"/>
</dbReference>
<dbReference type="PANTHER" id="PTHR10161">
    <property type="entry name" value="TARTRATE-RESISTANT ACID PHOSPHATASE TYPE 5"/>
    <property type="match status" value="1"/>
</dbReference>
<dbReference type="EMBL" id="CP059735">
    <property type="protein sequence ID" value="WDD97849.1"/>
    <property type="molecule type" value="Genomic_DNA"/>
</dbReference>
<proteinExistence type="predicted"/>
<feature type="signal peptide" evidence="3">
    <location>
        <begin position="1"/>
        <end position="19"/>
    </location>
</feature>
<accession>A0AAE9YM37</accession>
<keyword evidence="1 3" id="KW-0732">Signal</keyword>
<dbReference type="RefSeq" id="WP_044832089.1">
    <property type="nucleotide sequence ID" value="NZ_CP059735.1"/>
</dbReference>
<protein>
    <submittedName>
        <fullName evidence="5">Metallophosphoesterase</fullName>
    </submittedName>
</protein>